<dbReference type="AlphaFoldDB" id="A0A5P6A9K2"/>
<protein>
    <submittedName>
        <fullName evidence="1">Uncharacterized protein</fullName>
    </submittedName>
</protein>
<gene>
    <name evidence="1" type="ORF">DMB90_08935</name>
</gene>
<reference evidence="1" key="1">
    <citation type="submission" date="2018-05" db="EMBL/GenBank/DDBJ databases">
        <title>Bacterial isolates from healthy term breastfed infants carrying antibiotic resistance genes.</title>
        <authorList>
            <person name="Casaburi G."/>
        </authorList>
    </citation>
    <scope>NUCLEOTIDE SEQUENCE [LARGE SCALE GENOMIC DNA]</scope>
    <source>
        <strain evidence="1">7084_4</strain>
    </source>
</reference>
<name>A0A5P6A9K2_RAOPL</name>
<proteinExistence type="predicted"/>
<evidence type="ECO:0000313" key="1">
    <source>
        <dbReference type="EMBL" id="QFG76623.1"/>
    </source>
</evidence>
<sequence length="84" mass="9400">MKAAIASVTTRSHATLRETVFVIIGSELVTKEEEEVSILKRLLVKIQSFCDLDLTMASGGIYKLTDSFYIDRVHGTLLCHVEEK</sequence>
<organism evidence="1">
    <name type="scientific">Raoultella planticola</name>
    <name type="common">Klebsiella planticola</name>
    <dbReference type="NCBI Taxonomy" id="575"/>
    <lineage>
        <taxon>Bacteria</taxon>
        <taxon>Pseudomonadati</taxon>
        <taxon>Pseudomonadota</taxon>
        <taxon>Gammaproteobacteria</taxon>
        <taxon>Enterobacterales</taxon>
        <taxon>Enterobacteriaceae</taxon>
        <taxon>Klebsiella/Raoultella group</taxon>
        <taxon>Raoultella</taxon>
    </lineage>
</organism>
<accession>A0A5P6A9K2</accession>
<dbReference type="EMBL" id="CP029752">
    <property type="protein sequence ID" value="QFG76623.1"/>
    <property type="molecule type" value="Genomic_DNA"/>
</dbReference>